<gene>
    <name evidence="6" type="primary">LOC122144180</name>
</gene>
<dbReference type="GO" id="GO:0005634">
    <property type="term" value="C:nucleus"/>
    <property type="evidence" value="ECO:0007669"/>
    <property type="project" value="UniProtKB-SubCell"/>
</dbReference>
<evidence type="ECO:0000256" key="5">
    <source>
        <dbReference type="SAM" id="MobiDB-lite"/>
    </source>
</evidence>
<dbReference type="GO" id="GO:0031492">
    <property type="term" value="F:nucleosomal DNA binding"/>
    <property type="evidence" value="ECO:0007669"/>
    <property type="project" value="InterPro"/>
</dbReference>
<evidence type="ECO:0000256" key="4">
    <source>
        <dbReference type="ARBA" id="ARBA00023242"/>
    </source>
</evidence>
<evidence type="ECO:0000313" key="6">
    <source>
        <dbReference type="RefSeq" id="XP_042610847.1"/>
    </source>
</evidence>
<dbReference type="GeneID" id="122144180"/>
<reference evidence="6" key="1">
    <citation type="submission" date="2025-08" db="UniProtKB">
        <authorList>
            <consortium name="RefSeq"/>
        </authorList>
    </citation>
    <scope>IDENTIFICATION</scope>
    <source>
        <tissue evidence="6">Muscle</tissue>
    </source>
</reference>
<accession>A0A9Q9XZH3</accession>
<organism evidence="6">
    <name type="scientific">Cyprinus carpio</name>
    <name type="common">Common carp</name>
    <dbReference type="NCBI Taxonomy" id="7962"/>
    <lineage>
        <taxon>Eukaryota</taxon>
        <taxon>Metazoa</taxon>
        <taxon>Chordata</taxon>
        <taxon>Craniata</taxon>
        <taxon>Vertebrata</taxon>
        <taxon>Euteleostomi</taxon>
        <taxon>Actinopterygii</taxon>
        <taxon>Neopterygii</taxon>
        <taxon>Teleostei</taxon>
        <taxon>Ostariophysi</taxon>
        <taxon>Cypriniformes</taxon>
        <taxon>Cyprinidae</taxon>
        <taxon>Cyprininae</taxon>
        <taxon>Cyprinus</taxon>
    </lineage>
</organism>
<feature type="compositionally biased region" description="Basic and acidic residues" evidence="5">
    <location>
        <begin position="31"/>
        <end position="81"/>
    </location>
</feature>
<keyword evidence="4" id="KW-0539">Nucleus</keyword>
<evidence type="ECO:0000256" key="3">
    <source>
        <dbReference type="ARBA" id="ARBA00023125"/>
    </source>
</evidence>
<protein>
    <submittedName>
        <fullName evidence="6">Non-histone chromosomal protein HMG-17-like</fullName>
    </submittedName>
</protein>
<evidence type="ECO:0000256" key="1">
    <source>
        <dbReference type="ARBA" id="ARBA00004123"/>
    </source>
</evidence>
<dbReference type="RefSeq" id="XP_042610847.1">
    <property type="nucleotide sequence ID" value="XM_042754913.1"/>
</dbReference>
<dbReference type="Pfam" id="PF01101">
    <property type="entry name" value="HMG14_17"/>
    <property type="match status" value="1"/>
</dbReference>
<dbReference type="Proteomes" id="UP001155660">
    <property type="component" value="Unplaced"/>
</dbReference>
<sequence>MPKRKGTDGEVKEEPQRRSARLSAKPTPPKPEPKPKKTPKKEKEVNDKKEDKKAKAKAEESKEENQSENGETKTNEVEKNSRRGGGGREGGPEDRVAPRPVHPSVRPSFPFPLFPFFYLPLSFPIFSLNNLLSAHHHQRNIFISEFVNTGSGF</sequence>
<dbReference type="PANTHER" id="PTHR23087:SF10">
    <property type="entry name" value="HIGH MOBILITY GROUP NUCLEOSOMAL-BINDING DOMAIN 7-RELATED"/>
    <property type="match status" value="1"/>
</dbReference>
<dbReference type="SMART" id="SM00527">
    <property type="entry name" value="HMG17"/>
    <property type="match status" value="1"/>
</dbReference>
<dbReference type="GO" id="GO:0000785">
    <property type="term" value="C:chromatin"/>
    <property type="evidence" value="ECO:0007669"/>
    <property type="project" value="InterPro"/>
</dbReference>
<dbReference type="KEGG" id="ccar:122144180"/>
<name>A0A9Q9XZH3_CYPCA</name>
<evidence type="ECO:0000256" key="2">
    <source>
        <dbReference type="ARBA" id="ARBA00007696"/>
    </source>
</evidence>
<dbReference type="GO" id="GO:0006325">
    <property type="term" value="P:chromatin organization"/>
    <property type="evidence" value="ECO:0007669"/>
    <property type="project" value="TreeGrafter"/>
</dbReference>
<dbReference type="InterPro" id="IPR000079">
    <property type="entry name" value="HMGN_fam"/>
</dbReference>
<keyword evidence="3" id="KW-0238">DNA-binding</keyword>
<feature type="region of interest" description="Disordered" evidence="5">
    <location>
        <begin position="1"/>
        <end position="103"/>
    </location>
</feature>
<dbReference type="PROSITE" id="PS00355">
    <property type="entry name" value="HMG14_17"/>
    <property type="match status" value="1"/>
</dbReference>
<feature type="compositionally biased region" description="Basic and acidic residues" evidence="5">
    <location>
        <begin position="1"/>
        <end position="17"/>
    </location>
</feature>
<dbReference type="PANTHER" id="PTHR23087">
    <property type="entry name" value="NONHISTONE CHROMOSOMAL PROTEIN HMG"/>
    <property type="match status" value="1"/>
</dbReference>
<comment type="similarity">
    <text evidence="2">Belongs to the HMGN family.</text>
</comment>
<comment type="subcellular location">
    <subcellularLocation>
        <location evidence="1">Nucleus</location>
    </subcellularLocation>
</comment>
<dbReference type="AlphaFoldDB" id="A0A9Q9XZH3"/>
<proteinExistence type="inferred from homology"/>